<dbReference type="InterPro" id="IPR050367">
    <property type="entry name" value="APC_superfamily"/>
</dbReference>
<feature type="transmembrane region" description="Helical" evidence="5">
    <location>
        <begin position="332"/>
        <end position="356"/>
    </location>
</feature>
<keyword evidence="2 5" id="KW-0812">Transmembrane</keyword>
<dbReference type="EMBL" id="JAVHUY010000007">
    <property type="protein sequence ID" value="MDQ7904683.1"/>
    <property type="molecule type" value="Genomic_DNA"/>
</dbReference>
<dbReference type="Proteomes" id="UP001230908">
    <property type="component" value="Unassembled WGS sequence"/>
</dbReference>
<feature type="transmembrane region" description="Helical" evidence="5">
    <location>
        <begin position="200"/>
        <end position="224"/>
    </location>
</feature>
<evidence type="ECO:0000256" key="4">
    <source>
        <dbReference type="ARBA" id="ARBA00023136"/>
    </source>
</evidence>
<reference evidence="6 7" key="1">
    <citation type="submission" date="2023-08" db="EMBL/GenBank/DDBJ databases">
        <title>Phytohabitans sansha sp. nov., isolated from marine sediment.</title>
        <authorList>
            <person name="Zhao Y."/>
            <person name="Yi K."/>
        </authorList>
    </citation>
    <scope>NUCLEOTIDE SEQUENCE [LARGE SCALE GENOMIC DNA]</scope>
    <source>
        <strain evidence="6 7">ZYX-F-186</strain>
    </source>
</reference>
<keyword evidence="3 5" id="KW-1133">Transmembrane helix</keyword>
<protein>
    <submittedName>
        <fullName evidence="6">APC family permease</fullName>
    </submittedName>
</protein>
<feature type="transmembrane region" description="Helical" evidence="5">
    <location>
        <begin position="98"/>
        <end position="118"/>
    </location>
</feature>
<dbReference type="PANTHER" id="PTHR42770:SF16">
    <property type="entry name" value="AMINO ACID PERMEASE"/>
    <property type="match status" value="1"/>
</dbReference>
<feature type="transmembrane region" description="Helical" evidence="5">
    <location>
        <begin position="125"/>
        <end position="146"/>
    </location>
</feature>
<feature type="transmembrane region" description="Helical" evidence="5">
    <location>
        <begin position="20"/>
        <end position="41"/>
    </location>
</feature>
<name>A0ABU0ZC97_9ACTN</name>
<dbReference type="RefSeq" id="WP_308711954.1">
    <property type="nucleotide sequence ID" value="NZ_JAVHUY010000007.1"/>
</dbReference>
<feature type="transmembrane region" description="Helical" evidence="5">
    <location>
        <begin position="307"/>
        <end position="326"/>
    </location>
</feature>
<gene>
    <name evidence="6" type="ORF">RB614_09135</name>
</gene>
<feature type="transmembrane region" description="Helical" evidence="5">
    <location>
        <begin position="368"/>
        <end position="390"/>
    </location>
</feature>
<comment type="subcellular location">
    <subcellularLocation>
        <location evidence="1">Membrane</location>
        <topology evidence="1">Multi-pass membrane protein</topology>
    </subcellularLocation>
</comment>
<keyword evidence="7" id="KW-1185">Reference proteome</keyword>
<evidence type="ECO:0000256" key="3">
    <source>
        <dbReference type="ARBA" id="ARBA00022989"/>
    </source>
</evidence>
<feature type="transmembrane region" description="Helical" evidence="5">
    <location>
        <begin position="244"/>
        <end position="270"/>
    </location>
</feature>
<organism evidence="6 7">
    <name type="scientific">Phytohabitans maris</name>
    <dbReference type="NCBI Taxonomy" id="3071409"/>
    <lineage>
        <taxon>Bacteria</taxon>
        <taxon>Bacillati</taxon>
        <taxon>Actinomycetota</taxon>
        <taxon>Actinomycetes</taxon>
        <taxon>Micromonosporales</taxon>
        <taxon>Micromonosporaceae</taxon>
    </lineage>
</organism>
<keyword evidence="4 5" id="KW-0472">Membrane</keyword>
<accession>A0ABU0ZC97</accession>
<dbReference type="Gene3D" id="1.20.1740.10">
    <property type="entry name" value="Amino acid/polyamine transporter I"/>
    <property type="match status" value="1"/>
</dbReference>
<evidence type="ECO:0000313" key="6">
    <source>
        <dbReference type="EMBL" id="MDQ7904683.1"/>
    </source>
</evidence>
<evidence type="ECO:0000313" key="7">
    <source>
        <dbReference type="Proteomes" id="UP001230908"/>
    </source>
</evidence>
<evidence type="ECO:0000256" key="5">
    <source>
        <dbReference type="SAM" id="Phobius"/>
    </source>
</evidence>
<dbReference type="PIRSF" id="PIRSF006060">
    <property type="entry name" value="AA_transporter"/>
    <property type="match status" value="1"/>
</dbReference>
<feature type="transmembrane region" description="Helical" evidence="5">
    <location>
        <begin position="62"/>
        <end position="86"/>
    </location>
</feature>
<dbReference type="PANTHER" id="PTHR42770">
    <property type="entry name" value="AMINO ACID TRANSPORTER-RELATED"/>
    <property type="match status" value="1"/>
</dbReference>
<feature type="transmembrane region" description="Helical" evidence="5">
    <location>
        <begin position="402"/>
        <end position="425"/>
    </location>
</feature>
<evidence type="ECO:0000256" key="2">
    <source>
        <dbReference type="ARBA" id="ARBA00022692"/>
    </source>
</evidence>
<evidence type="ECO:0000256" key="1">
    <source>
        <dbReference type="ARBA" id="ARBA00004141"/>
    </source>
</evidence>
<proteinExistence type="predicted"/>
<sequence length="455" mass="44845">MIVFAGGIPALYGQSGVVGVPLALLLAAGAVGVLLVGYVAVGRRQRHSAPFYAVCAAGLGRPAAVAAGVLGLVVYGAIGASILGLSGATLAAEFGGPWPVWAAATLLVVAGLGGVSAVNVRLLTVVQVPTIAVLAAVDVVAVLTPADGALSAALWSPASLAGGGVGLVVALGFAACLGLDVVPAFSEEARGEATVARATAGAVVFAGLFYALSAYAVAVAVGPARITAGAGGGVLPFGFLTQRWWPLGALLAGLAGVLLMASIGVAMLAFGNVFARYVYSLARDGVLPAGLARVGAGRNEGAPVGGVVVYAVAGGLLLTVFALVGADPVDGMFTWLSVIAAVGLLVLLTGANLAALTFFRRMPAGAPWLVRVGFPLLGVAVGGTALVVTVSHLDSLVGSGSGLVWLVPGVCVVAVLVGVGRAVWLRSTNPLGYGRLGQRPDPFTVPDRQLSGLGV</sequence>
<comment type="caution">
    <text evidence="6">The sequence shown here is derived from an EMBL/GenBank/DDBJ whole genome shotgun (WGS) entry which is preliminary data.</text>
</comment>
<feature type="transmembrane region" description="Helical" evidence="5">
    <location>
        <begin position="158"/>
        <end position="179"/>
    </location>
</feature>